<dbReference type="GO" id="GO:0016747">
    <property type="term" value="F:acyltransferase activity, transferring groups other than amino-acyl groups"/>
    <property type="evidence" value="ECO:0007669"/>
    <property type="project" value="InterPro"/>
</dbReference>
<organism evidence="3 4">
    <name type="scientific">Aquirufa rosea</name>
    <dbReference type="NCBI Taxonomy" id="2509241"/>
    <lineage>
        <taxon>Bacteria</taxon>
        <taxon>Pseudomonadati</taxon>
        <taxon>Bacteroidota</taxon>
        <taxon>Cytophagia</taxon>
        <taxon>Cytophagales</taxon>
        <taxon>Flectobacillaceae</taxon>
        <taxon>Aquirufa</taxon>
    </lineage>
</organism>
<feature type="transmembrane region" description="Helical" evidence="1">
    <location>
        <begin position="76"/>
        <end position="93"/>
    </location>
</feature>
<feature type="transmembrane region" description="Helical" evidence="1">
    <location>
        <begin position="160"/>
        <end position="179"/>
    </location>
</feature>
<evidence type="ECO:0000313" key="3">
    <source>
        <dbReference type="EMBL" id="RXK50996.1"/>
    </source>
</evidence>
<feature type="transmembrane region" description="Helical" evidence="1">
    <location>
        <begin position="36"/>
        <end position="56"/>
    </location>
</feature>
<dbReference type="EMBL" id="SDHY01000002">
    <property type="protein sequence ID" value="RXK50996.1"/>
    <property type="molecule type" value="Genomic_DNA"/>
</dbReference>
<dbReference type="Proteomes" id="UP000289455">
    <property type="component" value="Unassembled WGS sequence"/>
</dbReference>
<dbReference type="GO" id="GO:0016020">
    <property type="term" value="C:membrane"/>
    <property type="evidence" value="ECO:0007669"/>
    <property type="project" value="TreeGrafter"/>
</dbReference>
<keyword evidence="1" id="KW-0472">Membrane</keyword>
<keyword evidence="1" id="KW-0812">Transmembrane</keyword>
<protein>
    <submittedName>
        <fullName evidence="3">Acyltransferase</fullName>
    </submittedName>
</protein>
<dbReference type="Pfam" id="PF01757">
    <property type="entry name" value="Acyl_transf_3"/>
    <property type="match status" value="1"/>
</dbReference>
<reference evidence="3 4" key="1">
    <citation type="submission" date="2019-01" db="EMBL/GenBank/DDBJ databases">
        <title>Cytophagaceae bacterium strain CAR-16.</title>
        <authorList>
            <person name="Chen W.-M."/>
        </authorList>
    </citation>
    <scope>NUCLEOTIDE SEQUENCE [LARGE SCALE GENOMIC DNA]</scope>
    <source>
        <strain evidence="3 4">CAR-16</strain>
    </source>
</reference>
<name>A0A4Q1C1K1_9BACT</name>
<dbReference type="GO" id="GO:0009103">
    <property type="term" value="P:lipopolysaccharide biosynthetic process"/>
    <property type="evidence" value="ECO:0007669"/>
    <property type="project" value="TreeGrafter"/>
</dbReference>
<dbReference type="PANTHER" id="PTHR23028:SF53">
    <property type="entry name" value="ACYL_TRANSF_3 DOMAIN-CONTAINING PROTEIN"/>
    <property type="match status" value="1"/>
</dbReference>
<proteinExistence type="predicted"/>
<sequence>MKYVPALDGLRALAILLVLIFHWFPTNHWINTLPNGPMGVTLFFVLSGFLITSILINQRDTVGFFQAFKNFVARRALRIFPIYYAVLIGLLGLKKLLGIQIVSDFYQYPLYYWSYLYNHWLEKSQNWSDMLSPYWSLSVEEQFYIIWPMFVLGIASKRSLLTLLWCTTGIGLIARFVLIHQLNGIGVYMITCVDTFAWGGILAYYLKEGKEVQIKNVLTYVMPLAFIGFLYTTLLLTDQHLGKQLFFRTFTSIFSLGLIFGALQTNLWSRFLTTRPLREIGKVSYGLYVYHMVIPDLFYQLLNRIHISISDPYHVYGIVVLFGFSLASYYIFEKPIQSLKRYFV</sequence>
<evidence type="ECO:0000259" key="2">
    <source>
        <dbReference type="Pfam" id="PF01757"/>
    </source>
</evidence>
<dbReference type="AlphaFoldDB" id="A0A4Q1C1K1"/>
<dbReference type="InterPro" id="IPR002656">
    <property type="entry name" value="Acyl_transf_3_dom"/>
</dbReference>
<keyword evidence="3" id="KW-0808">Transferase</keyword>
<gene>
    <name evidence="3" type="ORF">ESB04_04895</name>
</gene>
<keyword evidence="4" id="KW-1185">Reference proteome</keyword>
<dbReference type="OrthoDB" id="9796461at2"/>
<feature type="transmembrane region" description="Helical" evidence="1">
    <location>
        <begin position="313"/>
        <end position="332"/>
    </location>
</feature>
<feature type="transmembrane region" description="Helical" evidence="1">
    <location>
        <begin position="12"/>
        <end position="30"/>
    </location>
</feature>
<keyword evidence="3" id="KW-0012">Acyltransferase</keyword>
<feature type="transmembrane region" description="Helical" evidence="1">
    <location>
        <begin position="246"/>
        <end position="263"/>
    </location>
</feature>
<keyword evidence="1" id="KW-1133">Transmembrane helix</keyword>
<comment type="caution">
    <text evidence="3">The sequence shown here is derived from an EMBL/GenBank/DDBJ whole genome shotgun (WGS) entry which is preliminary data.</text>
</comment>
<dbReference type="PANTHER" id="PTHR23028">
    <property type="entry name" value="ACETYLTRANSFERASE"/>
    <property type="match status" value="1"/>
</dbReference>
<feature type="transmembrane region" description="Helical" evidence="1">
    <location>
        <begin position="217"/>
        <end position="234"/>
    </location>
</feature>
<feature type="transmembrane region" description="Helical" evidence="1">
    <location>
        <begin position="283"/>
        <end position="301"/>
    </location>
</feature>
<feature type="transmembrane region" description="Helical" evidence="1">
    <location>
        <begin position="185"/>
        <end position="205"/>
    </location>
</feature>
<feature type="domain" description="Acyltransferase 3" evidence="2">
    <location>
        <begin position="5"/>
        <end position="327"/>
    </location>
</feature>
<evidence type="ECO:0000313" key="4">
    <source>
        <dbReference type="Proteomes" id="UP000289455"/>
    </source>
</evidence>
<feature type="transmembrane region" description="Helical" evidence="1">
    <location>
        <begin position="134"/>
        <end position="153"/>
    </location>
</feature>
<dbReference type="RefSeq" id="WP_129026606.1">
    <property type="nucleotide sequence ID" value="NZ_SDHY01000002.1"/>
</dbReference>
<evidence type="ECO:0000256" key="1">
    <source>
        <dbReference type="SAM" id="Phobius"/>
    </source>
</evidence>
<dbReference type="InterPro" id="IPR050879">
    <property type="entry name" value="Acyltransferase_3"/>
</dbReference>
<accession>A0A4Q1C1K1</accession>